<keyword evidence="5 7" id="KW-1133">Transmembrane helix</keyword>
<feature type="transmembrane region" description="Helical" evidence="7">
    <location>
        <begin position="361"/>
        <end position="385"/>
    </location>
</feature>
<evidence type="ECO:0000256" key="1">
    <source>
        <dbReference type="ARBA" id="ARBA00004429"/>
    </source>
</evidence>
<feature type="transmembrane region" description="Helical" evidence="7">
    <location>
        <begin position="405"/>
        <end position="426"/>
    </location>
</feature>
<dbReference type="NCBIfam" id="TIGR00786">
    <property type="entry name" value="dctM"/>
    <property type="match status" value="1"/>
</dbReference>
<keyword evidence="2" id="KW-1003">Cell membrane</keyword>
<dbReference type="Pfam" id="PF06808">
    <property type="entry name" value="DctM"/>
    <property type="match status" value="1"/>
</dbReference>
<comment type="caution">
    <text evidence="9">The sequence shown here is derived from an EMBL/GenBank/DDBJ whole genome shotgun (WGS) entry which is preliminary data.</text>
</comment>
<gene>
    <name evidence="9" type="ORF">ACFSKO_07625</name>
</gene>
<evidence type="ECO:0000313" key="10">
    <source>
        <dbReference type="Proteomes" id="UP001597294"/>
    </source>
</evidence>
<feature type="transmembrane region" description="Helical" evidence="7">
    <location>
        <begin position="244"/>
        <end position="261"/>
    </location>
</feature>
<evidence type="ECO:0000256" key="2">
    <source>
        <dbReference type="ARBA" id="ARBA00022475"/>
    </source>
</evidence>
<dbReference type="PANTHER" id="PTHR33362:SF5">
    <property type="entry name" value="C4-DICARBOXYLATE TRAP TRANSPORTER LARGE PERMEASE PROTEIN DCTM"/>
    <property type="match status" value="1"/>
</dbReference>
<feature type="transmembrane region" description="Helical" evidence="7">
    <location>
        <begin position="176"/>
        <end position="200"/>
    </location>
</feature>
<comment type="function">
    <text evidence="7">Part of the tripartite ATP-independent periplasmic (TRAP) transport system.</text>
</comment>
<dbReference type="RefSeq" id="WP_380250119.1">
    <property type="nucleotide sequence ID" value="NZ_JBHUII010000004.1"/>
</dbReference>
<reference evidence="10" key="1">
    <citation type="journal article" date="2019" name="Int. J. Syst. Evol. Microbiol.">
        <title>The Global Catalogue of Microorganisms (GCM) 10K type strain sequencing project: providing services to taxonomists for standard genome sequencing and annotation.</title>
        <authorList>
            <consortium name="The Broad Institute Genomics Platform"/>
            <consortium name="The Broad Institute Genome Sequencing Center for Infectious Disease"/>
            <person name="Wu L."/>
            <person name="Ma J."/>
        </authorList>
    </citation>
    <scope>NUCLEOTIDE SEQUENCE [LARGE SCALE GENOMIC DNA]</scope>
    <source>
        <strain evidence="10">CGMCC 4.7192</strain>
    </source>
</reference>
<dbReference type="InterPro" id="IPR010656">
    <property type="entry name" value="DctM"/>
</dbReference>
<comment type="similarity">
    <text evidence="7">Belongs to the TRAP transporter large permease family.</text>
</comment>
<proteinExistence type="inferred from homology"/>
<evidence type="ECO:0000256" key="7">
    <source>
        <dbReference type="RuleBase" id="RU369079"/>
    </source>
</evidence>
<dbReference type="PANTHER" id="PTHR33362">
    <property type="entry name" value="SIALIC ACID TRAP TRANSPORTER PERMEASE PROTEIN SIAT-RELATED"/>
    <property type="match status" value="1"/>
</dbReference>
<feature type="domain" description="TRAP C4-dicarboxylate transport system permease DctM subunit" evidence="8">
    <location>
        <begin position="11"/>
        <end position="422"/>
    </location>
</feature>
<name>A0ABW5BIQ8_9PROT</name>
<feature type="transmembrane region" description="Helical" evidence="7">
    <location>
        <begin position="140"/>
        <end position="164"/>
    </location>
</feature>
<dbReference type="InterPro" id="IPR004681">
    <property type="entry name" value="TRAP_DctM"/>
</dbReference>
<keyword evidence="3 7" id="KW-0997">Cell inner membrane</keyword>
<feature type="transmembrane region" description="Helical" evidence="7">
    <location>
        <begin position="97"/>
        <end position="120"/>
    </location>
</feature>
<dbReference type="Proteomes" id="UP001597294">
    <property type="component" value="Unassembled WGS sequence"/>
</dbReference>
<organism evidence="9 10">
    <name type="scientific">Kiloniella antarctica</name>
    <dbReference type="NCBI Taxonomy" id="1550907"/>
    <lineage>
        <taxon>Bacteria</taxon>
        <taxon>Pseudomonadati</taxon>
        <taxon>Pseudomonadota</taxon>
        <taxon>Alphaproteobacteria</taxon>
        <taxon>Rhodospirillales</taxon>
        <taxon>Kiloniellaceae</taxon>
        <taxon>Kiloniella</taxon>
    </lineage>
</organism>
<evidence type="ECO:0000313" key="9">
    <source>
        <dbReference type="EMBL" id="MFD2205474.1"/>
    </source>
</evidence>
<feature type="transmembrane region" description="Helical" evidence="7">
    <location>
        <begin position="220"/>
        <end position="238"/>
    </location>
</feature>
<evidence type="ECO:0000256" key="5">
    <source>
        <dbReference type="ARBA" id="ARBA00022989"/>
    </source>
</evidence>
<protein>
    <recommendedName>
        <fullName evidence="7">TRAP transporter large permease protein</fullName>
    </recommendedName>
</protein>
<evidence type="ECO:0000256" key="3">
    <source>
        <dbReference type="ARBA" id="ARBA00022519"/>
    </source>
</evidence>
<keyword evidence="6 7" id="KW-0472">Membrane</keyword>
<sequence length="434" mass="46512">MSEAVSIVVFLGVLFFFLGSGVWIGASLLATAIVGMLIFTSTPVGDAMAITIWGSQSSWTLTALPLFIWMGEILYRTKLSETLFRGLTPFMGKLPGGLLHVNVGASAIFAAISGSSAATVATVGKMSIPELKKRNYPEKLIIGTLSGAGTLGLLIPPSISMIIYGVTVNESIAKLFMASMIPGLVLALCFMTYIAVWGLLNKDISYKNPTMAFREKITALRDLLPVLILISGVIGSIYSGIATATEAAALGVLGSIILSLLQKTLDKDSFIDSVLGAVRTSAMIMFILMGSGFLSLAMGFTGIPKALATTIVHWELSPFSLIIILTIFYIFLGMFLDGISSIVLTMAVIEPMVRAAGIDMLWFGVYLMIVVEMAQITPPVGFNLFVLQGMTGKDIGYIARASMPMFFVMCAFIVVLFLIPELATWLPETLSQTR</sequence>
<evidence type="ECO:0000256" key="4">
    <source>
        <dbReference type="ARBA" id="ARBA00022692"/>
    </source>
</evidence>
<keyword evidence="7" id="KW-0813">Transport</keyword>
<comment type="subcellular location">
    <subcellularLocation>
        <location evidence="1 7">Cell inner membrane</location>
        <topology evidence="1 7">Multi-pass membrane protein</topology>
    </subcellularLocation>
</comment>
<evidence type="ECO:0000256" key="6">
    <source>
        <dbReference type="ARBA" id="ARBA00023136"/>
    </source>
</evidence>
<dbReference type="EMBL" id="JBHUII010000004">
    <property type="protein sequence ID" value="MFD2205474.1"/>
    <property type="molecule type" value="Genomic_DNA"/>
</dbReference>
<evidence type="ECO:0000259" key="8">
    <source>
        <dbReference type="Pfam" id="PF06808"/>
    </source>
</evidence>
<accession>A0ABW5BIQ8</accession>
<keyword evidence="4 7" id="KW-0812">Transmembrane</keyword>
<dbReference type="PIRSF" id="PIRSF006066">
    <property type="entry name" value="HI0050"/>
    <property type="match status" value="1"/>
</dbReference>
<feature type="transmembrane region" description="Helical" evidence="7">
    <location>
        <begin position="321"/>
        <end position="349"/>
    </location>
</feature>
<comment type="subunit">
    <text evidence="7">The complex comprises the extracytoplasmic solute receptor protein and the two transmembrane proteins.</text>
</comment>
<feature type="transmembrane region" description="Helical" evidence="7">
    <location>
        <begin position="282"/>
        <end position="301"/>
    </location>
</feature>
<comment type="caution">
    <text evidence="7">Lacks conserved residue(s) required for the propagation of feature annotation.</text>
</comment>
<feature type="transmembrane region" description="Helical" evidence="7">
    <location>
        <begin position="6"/>
        <end position="39"/>
    </location>
</feature>
<keyword evidence="10" id="KW-1185">Reference proteome</keyword>